<evidence type="ECO:0000313" key="3">
    <source>
        <dbReference type="Proteomes" id="UP001500984"/>
    </source>
</evidence>
<dbReference type="EMBL" id="BAAAPZ010000004">
    <property type="protein sequence ID" value="GAA2094635.1"/>
    <property type="molecule type" value="Genomic_DNA"/>
</dbReference>
<sequence>MQLVAEELGAHPGRMPFYSGRTWPDHLAWGLDSVAASVRLILAMQPVGAAVLARTQLERWSSNLQFNSGLDQASGEDTAAWLTRLWGSPGAPLPPRTSIVGNLFADLSEVMHGRGPLMPLVWLDVADITDLPSPEHLRLVDTLTDTLVVSLTQLRSCLTSAAQAKDRLALANVAAAIRLIAPTNGWARDVAATVAPLIPSHFASLDGQVGALATGYIETIDSLRHGQEPENPSELWPLFAFGHQRYRALIAARMAFDHERDMLGERFGEHGIEKLMTKSVLSGEMAAMLAVWLRQRNTVPLAADAFATCASALRSAHWLWLEDDDRAMGCLRCVIEQLARARTWRLKPDRAAKIEARQNATPRDWIEASGWRRLRQLNWALGEFAHGSTDADWVRAREALVALQSDPQDELAQFTGRTHALTALSFMVSVECAAWTDKFSADLGKAYREVIRINNDQANLAVEELLNQAWNARATRPRTSMGRAHDDNAASADAS</sequence>
<evidence type="ECO:0000313" key="2">
    <source>
        <dbReference type="EMBL" id="GAA2094635.1"/>
    </source>
</evidence>
<name>A0ABN2WKX0_9MICO</name>
<organism evidence="2 3">
    <name type="scientific">Brevibacterium salitolerans</name>
    <dbReference type="NCBI Taxonomy" id="1403566"/>
    <lineage>
        <taxon>Bacteria</taxon>
        <taxon>Bacillati</taxon>
        <taxon>Actinomycetota</taxon>
        <taxon>Actinomycetes</taxon>
        <taxon>Micrococcales</taxon>
        <taxon>Brevibacteriaceae</taxon>
        <taxon>Brevibacterium</taxon>
    </lineage>
</organism>
<dbReference type="Proteomes" id="UP001500984">
    <property type="component" value="Unassembled WGS sequence"/>
</dbReference>
<reference evidence="2 3" key="1">
    <citation type="journal article" date="2019" name="Int. J. Syst. Evol. Microbiol.">
        <title>The Global Catalogue of Microorganisms (GCM) 10K type strain sequencing project: providing services to taxonomists for standard genome sequencing and annotation.</title>
        <authorList>
            <consortium name="The Broad Institute Genomics Platform"/>
            <consortium name="The Broad Institute Genome Sequencing Center for Infectious Disease"/>
            <person name="Wu L."/>
            <person name="Ma J."/>
        </authorList>
    </citation>
    <scope>NUCLEOTIDE SEQUENCE [LARGE SCALE GENOMIC DNA]</scope>
    <source>
        <strain evidence="2 3">JCM 15900</strain>
    </source>
</reference>
<evidence type="ECO:0000256" key="1">
    <source>
        <dbReference type="SAM" id="MobiDB-lite"/>
    </source>
</evidence>
<comment type="caution">
    <text evidence="2">The sequence shown here is derived from an EMBL/GenBank/DDBJ whole genome shotgun (WGS) entry which is preliminary data.</text>
</comment>
<gene>
    <name evidence="2" type="ORF">GCM10009823_13750</name>
</gene>
<protein>
    <submittedName>
        <fullName evidence="2">Uncharacterized protein</fullName>
    </submittedName>
</protein>
<accession>A0ABN2WKX0</accession>
<proteinExistence type="predicted"/>
<feature type="region of interest" description="Disordered" evidence="1">
    <location>
        <begin position="476"/>
        <end position="495"/>
    </location>
</feature>
<keyword evidence="3" id="KW-1185">Reference proteome</keyword>